<evidence type="ECO:0000259" key="2">
    <source>
        <dbReference type="PROSITE" id="PS50022"/>
    </source>
</evidence>
<dbReference type="RefSeq" id="WP_132145396.1">
    <property type="nucleotide sequence ID" value="NZ_SMCS01000006.1"/>
</dbReference>
<evidence type="ECO:0000313" key="4">
    <source>
        <dbReference type="Proteomes" id="UP000295645"/>
    </source>
</evidence>
<dbReference type="SUPFAM" id="SSF49785">
    <property type="entry name" value="Galactose-binding domain-like"/>
    <property type="match status" value="1"/>
</dbReference>
<dbReference type="OrthoDB" id="9763537at2"/>
<sequence length="1050" mass="113656">MPLPCLRGALPASLRTSLFLSALLIGSHAMASDRDFPARSQWRASSSSQQVPALAPEHAIDGDLTTRWGGAFSAGQWFQVDLGKVTLVGGVIIHWDSGFAASYDIETSTDGRDWHKAYATTDSIGGTEYLFFPDVSARYVRLASVPRTADWGVSVFEFEPLAASDAAKISGLSGKGAQAALWSAGSPQVVGAKGKQKDTRELHVALPRPLPIAGLDVAWAGPHRDARLEARDTAGVWHELASDPGAVGTSSYLAAREPVTATELRLTAGQVDGAPLSVQRLTLLAPPRVMTPMKRYQIAAARAHAELFPSSLHMQQVYWTVVGVPAGMQKSIFDEYGDIEAFKGAPMVQAVWRDASGHAAVADGSERKHALREGWMPMPTVGWTAQPGLAVQSESFAVEQNGQPVTLVRHRLTNTGTQAVDGTVSLVVRPMQVNPPWQNGGPSPIHDIAVEGTNAQTDVRVNGRLLFQSLTPVDTRGAAPFGAHGESEITASVAAGTLPTATTAHDDDGLAAAALGYRVQLAPGAHKDIVMAMPLGTVAFDPKATRLPDAPAVARAALLGTGNNAGANFDVIATRVAADWQKRLGGVGLSLPDHSLVDMLRAQGAYMLINQTGPAMQAGPRNYNRSFIRDGAATSSILLRLGETKAARDYLRWYADHAVHPNGLVSPILNADGTVNTGFGSDIEYDSQGEFINLVADVARLDGGASTVRDYHQKVRLAMQFMQELRERTLVPGYLSGRPAPERFHGIIAPSISHEGYSSPTHSYWDDYWALKGWHDGIWLADQWGDKEMATWARAQYAALRESVAASIRATMAWKGSDFIPSAADLGDGDPTGVSIALDPTGQQDLLPADALERTFTRYLDDVRAREKPDSLYAYTPYEMRNILTYVHLNRPKDANELFDNLMRDRRPLEWQEFAEVVHSRLRHPGYLGDMPHTWIGSEYARALFGMLMREADDGLYLLPGASPNWLAGDGIGIDKLPTAYGALTMTARQQGDTLRLTLGTGLRKDVPVRVFWPNRQRPTKVTVDGRTVSDFDVNGIALKKPFRTLEAVF</sequence>
<organism evidence="3 4">
    <name type="scientific">Luteibacter rhizovicinus</name>
    <dbReference type="NCBI Taxonomy" id="242606"/>
    <lineage>
        <taxon>Bacteria</taxon>
        <taxon>Pseudomonadati</taxon>
        <taxon>Pseudomonadota</taxon>
        <taxon>Gammaproteobacteria</taxon>
        <taxon>Lysobacterales</taxon>
        <taxon>Rhodanobacteraceae</taxon>
        <taxon>Luteibacter</taxon>
    </lineage>
</organism>
<evidence type="ECO:0000313" key="3">
    <source>
        <dbReference type="EMBL" id="TCV92735.1"/>
    </source>
</evidence>
<dbReference type="InterPro" id="IPR008979">
    <property type="entry name" value="Galactose-bd-like_sf"/>
</dbReference>
<dbReference type="GO" id="GO:0005975">
    <property type="term" value="P:carbohydrate metabolic process"/>
    <property type="evidence" value="ECO:0007669"/>
    <property type="project" value="InterPro"/>
</dbReference>
<name>A0A4R3YJ70_9GAMM</name>
<feature type="domain" description="F5/8 type C" evidence="2">
    <location>
        <begin position="22"/>
        <end position="163"/>
    </location>
</feature>
<dbReference type="PROSITE" id="PS50022">
    <property type="entry name" value="FA58C_3"/>
    <property type="match status" value="1"/>
</dbReference>
<dbReference type="Gene3D" id="2.60.120.260">
    <property type="entry name" value="Galactose-binding domain-like"/>
    <property type="match status" value="1"/>
</dbReference>
<feature type="chain" id="PRO_5020356410" evidence="1">
    <location>
        <begin position="32"/>
        <end position="1050"/>
    </location>
</feature>
<proteinExistence type="predicted"/>
<keyword evidence="1" id="KW-0732">Signal</keyword>
<feature type="signal peptide" evidence="1">
    <location>
        <begin position="1"/>
        <end position="31"/>
    </location>
</feature>
<dbReference type="InterPro" id="IPR012341">
    <property type="entry name" value="6hp_glycosidase-like_sf"/>
</dbReference>
<dbReference type="Gene3D" id="1.50.10.10">
    <property type="match status" value="1"/>
</dbReference>
<comment type="caution">
    <text evidence="3">The sequence shown here is derived from an EMBL/GenBank/DDBJ whole genome shotgun (WGS) entry which is preliminary data.</text>
</comment>
<dbReference type="Proteomes" id="UP000295645">
    <property type="component" value="Unassembled WGS sequence"/>
</dbReference>
<dbReference type="SUPFAM" id="SSF48208">
    <property type="entry name" value="Six-hairpin glycosidases"/>
    <property type="match status" value="1"/>
</dbReference>
<dbReference type="AlphaFoldDB" id="A0A4R3YJ70"/>
<reference evidence="3 4" key="1">
    <citation type="submission" date="2019-03" db="EMBL/GenBank/DDBJ databases">
        <title>Above-ground endophytic microbial communities from plants in different locations in the United States.</title>
        <authorList>
            <person name="Frank C."/>
        </authorList>
    </citation>
    <scope>NUCLEOTIDE SEQUENCE [LARGE SCALE GENOMIC DNA]</scope>
    <source>
        <strain evidence="3 4">LP_13_YM</strain>
    </source>
</reference>
<dbReference type="InterPro" id="IPR000421">
    <property type="entry name" value="FA58C"/>
</dbReference>
<keyword evidence="4" id="KW-1185">Reference proteome</keyword>
<dbReference type="InterPro" id="IPR008928">
    <property type="entry name" value="6-hairpin_glycosidase_sf"/>
</dbReference>
<dbReference type="Pfam" id="PF00754">
    <property type="entry name" value="F5_F8_type_C"/>
    <property type="match status" value="1"/>
</dbReference>
<evidence type="ECO:0000256" key="1">
    <source>
        <dbReference type="SAM" id="SignalP"/>
    </source>
</evidence>
<dbReference type="EMBL" id="SMCS01000006">
    <property type="protein sequence ID" value="TCV92735.1"/>
    <property type="molecule type" value="Genomic_DNA"/>
</dbReference>
<accession>A0A4R3YJ70</accession>
<protein>
    <submittedName>
        <fullName evidence="3">F5/8 type C domain-containing protein</fullName>
    </submittedName>
</protein>
<gene>
    <name evidence="3" type="ORF">EC912_10673</name>
</gene>